<reference evidence="7 8" key="1">
    <citation type="journal article" date="2019" name="Sci. Rep.">
        <title>Orb-weaving spider Araneus ventricosus genome elucidates the spidroin gene catalogue.</title>
        <authorList>
            <person name="Kono N."/>
            <person name="Nakamura H."/>
            <person name="Ohtoshi R."/>
            <person name="Moran D.A.P."/>
            <person name="Shinohara A."/>
            <person name="Yoshida Y."/>
            <person name="Fujiwara M."/>
            <person name="Mori M."/>
            <person name="Tomita M."/>
            <person name="Arakawa K."/>
        </authorList>
    </citation>
    <scope>NUCLEOTIDE SEQUENCE [LARGE SCALE GENOMIC DNA]</scope>
</reference>
<accession>A0A4Y2U112</accession>
<organism evidence="7 8">
    <name type="scientific">Araneus ventricosus</name>
    <name type="common">Orbweaver spider</name>
    <name type="synonym">Epeira ventricosa</name>
    <dbReference type="NCBI Taxonomy" id="182803"/>
    <lineage>
        <taxon>Eukaryota</taxon>
        <taxon>Metazoa</taxon>
        <taxon>Ecdysozoa</taxon>
        <taxon>Arthropoda</taxon>
        <taxon>Chelicerata</taxon>
        <taxon>Arachnida</taxon>
        <taxon>Araneae</taxon>
        <taxon>Araneomorphae</taxon>
        <taxon>Entelegynae</taxon>
        <taxon>Araneoidea</taxon>
        <taxon>Araneidae</taxon>
        <taxon>Araneus</taxon>
    </lineage>
</organism>
<comment type="subcellular location">
    <subcellularLocation>
        <location evidence="1">Membrane</location>
        <topology evidence="1">Multi-pass membrane protein</topology>
    </subcellularLocation>
</comment>
<dbReference type="InterPro" id="IPR029020">
    <property type="entry name" value="Ammonium/urea_transptr"/>
</dbReference>
<dbReference type="SUPFAM" id="SSF111352">
    <property type="entry name" value="Ammonium transporter"/>
    <property type="match status" value="1"/>
</dbReference>
<dbReference type="Pfam" id="PF00909">
    <property type="entry name" value="Ammonium_transp"/>
    <property type="match status" value="1"/>
</dbReference>
<dbReference type="PANTHER" id="PTHR11730">
    <property type="entry name" value="AMMONIUM TRANSPORTER"/>
    <property type="match status" value="1"/>
</dbReference>
<keyword evidence="3 5" id="KW-1133">Transmembrane helix</keyword>
<dbReference type="PANTHER" id="PTHR11730:SF58">
    <property type="entry name" value="AMMONIUM TRANSPORTER"/>
    <property type="match status" value="1"/>
</dbReference>
<keyword evidence="2 5" id="KW-0812">Transmembrane</keyword>
<evidence type="ECO:0000256" key="1">
    <source>
        <dbReference type="ARBA" id="ARBA00004141"/>
    </source>
</evidence>
<evidence type="ECO:0000256" key="4">
    <source>
        <dbReference type="ARBA" id="ARBA00023136"/>
    </source>
</evidence>
<dbReference type="GO" id="GO:0008519">
    <property type="term" value="F:ammonium channel activity"/>
    <property type="evidence" value="ECO:0007669"/>
    <property type="project" value="InterPro"/>
</dbReference>
<dbReference type="EMBL" id="BGPR01032871">
    <property type="protein sequence ID" value="GBO06578.1"/>
    <property type="molecule type" value="Genomic_DNA"/>
</dbReference>
<feature type="non-terminal residue" evidence="7">
    <location>
        <position position="1"/>
    </location>
</feature>
<proteinExistence type="predicted"/>
<keyword evidence="4 5" id="KW-0472">Membrane</keyword>
<keyword evidence="8" id="KW-1185">Reference proteome</keyword>
<evidence type="ECO:0000313" key="8">
    <source>
        <dbReference type="Proteomes" id="UP000499080"/>
    </source>
</evidence>
<evidence type="ECO:0000313" key="7">
    <source>
        <dbReference type="EMBL" id="GBO06578.1"/>
    </source>
</evidence>
<comment type="caution">
    <text evidence="7">The sequence shown here is derived from an EMBL/GenBank/DDBJ whole genome shotgun (WGS) entry which is preliminary data.</text>
</comment>
<name>A0A4Y2U112_ARAVE</name>
<feature type="domain" description="Ammonium transporter AmtB-like" evidence="6">
    <location>
        <begin position="2"/>
        <end position="130"/>
    </location>
</feature>
<dbReference type="GO" id="GO:0005886">
    <property type="term" value="C:plasma membrane"/>
    <property type="evidence" value="ECO:0007669"/>
    <property type="project" value="TreeGrafter"/>
</dbReference>
<evidence type="ECO:0000256" key="5">
    <source>
        <dbReference type="SAM" id="Phobius"/>
    </source>
</evidence>
<protein>
    <recommendedName>
        <fullName evidence="6">Ammonium transporter AmtB-like domain-containing protein</fullName>
    </recommendedName>
</protein>
<evidence type="ECO:0000259" key="6">
    <source>
        <dbReference type="Pfam" id="PF00909"/>
    </source>
</evidence>
<evidence type="ECO:0000256" key="3">
    <source>
        <dbReference type="ARBA" id="ARBA00022989"/>
    </source>
</evidence>
<dbReference type="InterPro" id="IPR024041">
    <property type="entry name" value="NH4_transpt_AmtB-like_dom"/>
</dbReference>
<dbReference type="AlphaFoldDB" id="A0A4Y2U112"/>
<dbReference type="Gene3D" id="1.10.3430.10">
    <property type="entry name" value="Ammonium transporter AmtB like domains"/>
    <property type="match status" value="1"/>
</dbReference>
<dbReference type="GO" id="GO:0097272">
    <property type="term" value="P:ammonium homeostasis"/>
    <property type="evidence" value="ECO:0007669"/>
    <property type="project" value="TreeGrafter"/>
</dbReference>
<feature type="transmembrane region" description="Helical" evidence="5">
    <location>
        <begin position="78"/>
        <end position="104"/>
    </location>
</feature>
<sequence length="218" mass="24277">GSAFLRPWESVVVGAVCAVIVNEAAPFLDKMNVDDPVGAVAVHGVGGILGMTAVGLFVEADPLLNMTGGLNGLFKGGGFYFLFVQLFACVCTASWSMSTTYILLKTINYIIPIRLSEAQELLGADYNEHGIRHNGYDYDGMINQLRRQGLKLHSCKSDTPPRSEWDDYLMDKYLKIQREQQQPQNGHRIAWSETTERGSFKNDMRKKLKFCVENCSIS</sequence>
<feature type="transmembrane region" description="Helical" evidence="5">
    <location>
        <begin position="37"/>
        <end position="58"/>
    </location>
</feature>
<evidence type="ECO:0000256" key="2">
    <source>
        <dbReference type="ARBA" id="ARBA00022692"/>
    </source>
</evidence>
<dbReference type="Proteomes" id="UP000499080">
    <property type="component" value="Unassembled WGS sequence"/>
</dbReference>
<dbReference type="OrthoDB" id="534912at2759"/>
<gene>
    <name evidence="7" type="ORF">AVEN_15765_1</name>
</gene>